<name>A0A2N1IWE9_9PSED</name>
<organism evidence="1 2">
    <name type="scientific">Pseudomonas monteilii</name>
    <dbReference type="NCBI Taxonomy" id="76759"/>
    <lineage>
        <taxon>Bacteria</taxon>
        <taxon>Pseudomonadati</taxon>
        <taxon>Pseudomonadota</taxon>
        <taxon>Gammaproteobacteria</taxon>
        <taxon>Pseudomonadales</taxon>
        <taxon>Pseudomonadaceae</taxon>
        <taxon>Pseudomonas</taxon>
    </lineage>
</organism>
<evidence type="ECO:0000313" key="1">
    <source>
        <dbReference type="EMBL" id="PKI25030.1"/>
    </source>
</evidence>
<proteinExistence type="predicted"/>
<protein>
    <submittedName>
        <fullName evidence="1">Uncharacterized protein</fullName>
    </submittedName>
</protein>
<dbReference type="AlphaFoldDB" id="A0A2N1IWE9"/>
<dbReference type="RefSeq" id="WP_101196062.1">
    <property type="nucleotide sequence ID" value="NZ_PJCG01000007.1"/>
</dbReference>
<comment type="caution">
    <text evidence="1">The sequence shown here is derived from an EMBL/GenBank/DDBJ whole genome shotgun (WGS) entry which is preliminary data.</text>
</comment>
<gene>
    <name evidence="1" type="ORF">CXB65_05565</name>
</gene>
<reference evidence="1 2" key="1">
    <citation type="submission" date="2017-12" db="EMBL/GenBank/DDBJ databases">
        <title>Isolation and characterization of an aerobic denitrifying Pseudomonas monteilii CY06 from aquaculture ponds.</title>
        <authorList>
            <person name="Ma Q."/>
            <person name="Cai Y."/>
            <person name="He Z."/>
        </authorList>
    </citation>
    <scope>NUCLEOTIDE SEQUENCE [LARGE SCALE GENOMIC DNA]</scope>
    <source>
        <strain evidence="1 2">CY06</strain>
    </source>
</reference>
<dbReference type="Proteomes" id="UP000233399">
    <property type="component" value="Unassembled WGS sequence"/>
</dbReference>
<dbReference type="EMBL" id="PJCG01000007">
    <property type="protein sequence ID" value="PKI25030.1"/>
    <property type="molecule type" value="Genomic_DNA"/>
</dbReference>
<evidence type="ECO:0000313" key="2">
    <source>
        <dbReference type="Proteomes" id="UP000233399"/>
    </source>
</evidence>
<accession>A0A2N1IWE9</accession>
<sequence length="62" mass="6472">MPAFAQAVLMALSLDSMAQGTVAAQVGGCFAAYPRLPEKPFTGTGVGADSMLGTSIFTREWF</sequence>